<dbReference type="PATRIC" id="fig|1306953.7.peg.1941"/>
<reference evidence="1" key="1">
    <citation type="submission" date="2015-02" db="EMBL/GenBank/DDBJ databases">
        <authorList>
            <person name="Chooi Y.-H."/>
        </authorList>
    </citation>
    <scope>NUCLEOTIDE SEQUENCE [LARGE SCALE GENOMIC DNA]</scope>
    <source>
        <strain evidence="1">LAMA 915</strain>
    </source>
</reference>
<organism evidence="1 2">
    <name type="scientific">Qipengyuania citrea LAMA 915</name>
    <dbReference type="NCBI Taxonomy" id="1306953"/>
    <lineage>
        <taxon>Bacteria</taxon>
        <taxon>Pseudomonadati</taxon>
        <taxon>Pseudomonadota</taxon>
        <taxon>Alphaproteobacteria</taxon>
        <taxon>Sphingomonadales</taxon>
        <taxon>Erythrobacteraceae</taxon>
        <taxon>Qipengyuania</taxon>
    </lineage>
</organism>
<dbReference type="EMBL" id="JYNE01000013">
    <property type="protein sequence ID" value="KNH03300.1"/>
    <property type="molecule type" value="Genomic_DNA"/>
</dbReference>
<dbReference type="Proteomes" id="UP000037446">
    <property type="component" value="Unassembled WGS sequence"/>
</dbReference>
<dbReference type="AlphaFoldDB" id="A0A0L1KGU7"/>
<dbReference type="InterPro" id="IPR036890">
    <property type="entry name" value="HATPase_C_sf"/>
</dbReference>
<dbReference type="STRING" id="1306953.J121_1888"/>
<evidence type="ECO:0000313" key="1">
    <source>
        <dbReference type="EMBL" id="KNH03300.1"/>
    </source>
</evidence>
<evidence type="ECO:0000313" key="2">
    <source>
        <dbReference type="Proteomes" id="UP000037446"/>
    </source>
</evidence>
<evidence type="ECO:0008006" key="3">
    <source>
        <dbReference type="Google" id="ProtNLM"/>
    </source>
</evidence>
<sequence length="692" mass="78820">MTTLSENIKNRVDKLPKPSNYAQGLQPLFEAISNAKFAIYDRFDDEAVSRGRITIDIDNLRSRKDVKIRVHDNGIGMDAVRFDAFCIVDTDYKKARGGKGVGRLFWFDSFKKIRVESRYGEGDGQSRSFDFILREKEQISEHDTPNLKFQGVGTSVYFEGILDNEYASNFPKGSEAFLRYFTSHFISDFLMGVSPKIELTIDGESFEFPSSVRDLVVDEAAPVEWTSEKFGKIAISAFLCDPEASSGLEGRHQLHLLGDGRTVETRKIDGLLGLGPIEAEGRDDLCLHACVDAEFLDLRVNEGRTAFNIPEATLKKFTREVVEKAKETIVQRQIAGYKIQRAENYRSFIERYPIYDFDDPEQQLDRMPFGANDPEEFAAGLVKVQVRREEERYKQIQALVDQIDTSDFKDADFAQTVISAAEEIQRSEELSLAQHVARRKLVLELLEVLLRRYREVGDNEDHYLEKTVHSVLCPTNVSATDPSKLTSRRHDLWVVDERLTFSRAFASDKRIDSILADNASALRPDLIVWDLAYGLATIGEGFEGEPDTSRSINEMLVVELKKPMRTGYGKFEDNIEQQVLKYITQLKRGEIEGFERDRVRVNDECIFHCFVVADIVGDLRQQLSSWTKTPDGQGRYRIIEGDHRGSITVVQWNDLVNDAWLRNQATLNAAGLRRSPKLISEMQEKLKRLADG</sequence>
<name>A0A0L1KGU7_9SPHN</name>
<protein>
    <recommendedName>
        <fullName evidence="3">ATP-binding protein</fullName>
    </recommendedName>
</protein>
<proteinExistence type="predicted"/>
<dbReference type="Gene3D" id="3.30.565.10">
    <property type="entry name" value="Histidine kinase-like ATPase, C-terminal domain"/>
    <property type="match status" value="1"/>
</dbReference>
<comment type="caution">
    <text evidence="1">The sequence shown here is derived from an EMBL/GenBank/DDBJ whole genome shotgun (WGS) entry which is preliminary data.</text>
</comment>
<gene>
    <name evidence="1" type="ORF">J121_1888</name>
</gene>
<dbReference type="RefSeq" id="WP_157052047.1">
    <property type="nucleotide sequence ID" value="NZ_JYNE01000013.1"/>
</dbReference>
<dbReference type="SUPFAM" id="SSF55874">
    <property type="entry name" value="ATPase domain of HSP90 chaperone/DNA topoisomerase II/histidine kinase"/>
    <property type="match status" value="1"/>
</dbReference>
<accession>A0A0L1KGU7</accession>